<name>A0A1M5MZV2_9BACI</name>
<keyword evidence="3" id="KW-1185">Reference proteome</keyword>
<gene>
    <name evidence="2" type="ORF">SAMN05216225_106813</name>
</gene>
<protein>
    <submittedName>
        <fullName evidence="2">Uncharacterized protein</fullName>
    </submittedName>
</protein>
<dbReference type="EMBL" id="FQVW01000068">
    <property type="protein sequence ID" value="SHG82818.1"/>
    <property type="molecule type" value="Genomic_DNA"/>
</dbReference>
<feature type="transmembrane region" description="Helical" evidence="1">
    <location>
        <begin position="6"/>
        <end position="23"/>
    </location>
</feature>
<dbReference type="RefSeq" id="WP_072891961.1">
    <property type="nucleotide sequence ID" value="NZ_FQVW01000068.1"/>
</dbReference>
<evidence type="ECO:0000313" key="2">
    <source>
        <dbReference type="EMBL" id="SHG82818.1"/>
    </source>
</evidence>
<organism evidence="2 3">
    <name type="scientific">Ornithinibacillus halophilus</name>
    <dbReference type="NCBI Taxonomy" id="930117"/>
    <lineage>
        <taxon>Bacteria</taxon>
        <taxon>Bacillati</taxon>
        <taxon>Bacillota</taxon>
        <taxon>Bacilli</taxon>
        <taxon>Bacillales</taxon>
        <taxon>Bacillaceae</taxon>
        <taxon>Ornithinibacillus</taxon>
    </lineage>
</organism>
<keyword evidence="1" id="KW-0472">Membrane</keyword>
<evidence type="ECO:0000313" key="3">
    <source>
        <dbReference type="Proteomes" id="UP000183988"/>
    </source>
</evidence>
<keyword evidence="1" id="KW-0812">Transmembrane</keyword>
<dbReference type="OrthoDB" id="2734886at2"/>
<sequence>MAKKLFYPFIIAGVVLIWVFFFYNDNFSNQGILDKVTSREGYVLNLVRENEPVKFFIKPEWIQLNENGEKELDIELTEKNNTTIILDGTFMRDDNIISFSFDTSYEMDYGAGRFLYNGIFDPNGTYYTQTSHKNYYLYNENGDEIEIGSVGQGPESAFGFEIESEDVALIKNGFYVEYSGFYLYEYYKDG</sequence>
<dbReference type="AlphaFoldDB" id="A0A1M5MZV2"/>
<keyword evidence="1" id="KW-1133">Transmembrane helix</keyword>
<proteinExistence type="predicted"/>
<accession>A0A1M5MZV2</accession>
<dbReference type="Proteomes" id="UP000183988">
    <property type="component" value="Unassembled WGS sequence"/>
</dbReference>
<evidence type="ECO:0000256" key="1">
    <source>
        <dbReference type="SAM" id="Phobius"/>
    </source>
</evidence>
<reference evidence="2 3" key="1">
    <citation type="submission" date="2016-11" db="EMBL/GenBank/DDBJ databases">
        <authorList>
            <person name="Jaros S."/>
            <person name="Januszkiewicz K."/>
            <person name="Wedrychowicz H."/>
        </authorList>
    </citation>
    <scope>NUCLEOTIDE SEQUENCE [LARGE SCALE GENOMIC DNA]</scope>
    <source>
        <strain evidence="2 3">IBRC-M 10683</strain>
    </source>
</reference>